<keyword evidence="5" id="KW-0479">Metal-binding</keyword>
<dbReference type="GO" id="GO:0046872">
    <property type="term" value="F:metal ion binding"/>
    <property type="evidence" value="ECO:0007669"/>
    <property type="project" value="UniProtKB-KW"/>
</dbReference>
<name>A0A7S4N1G6_9STRA</name>
<evidence type="ECO:0000256" key="9">
    <source>
        <dbReference type="ARBA" id="ARBA00031547"/>
    </source>
</evidence>
<evidence type="ECO:0000256" key="7">
    <source>
        <dbReference type="ARBA" id="ARBA00022840"/>
    </source>
</evidence>
<feature type="compositionally biased region" description="Low complexity" evidence="10">
    <location>
        <begin position="111"/>
        <end position="124"/>
    </location>
</feature>
<dbReference type="EMBL" id="HBKQ01037691">
    <property type="protein sequence ID" value="CAE2259578.1"/>
    <property type="molecule type" value="Transcribed_RNA"/>
</dbReference>
<evidence type="ECO:0000256" key="10">
    <source>
        <dbReference type="SAM" id="MobiDB-lite"/>
    </source>
</evidence>
<dbReference type="InterPro" id="IPR003846">
    <property type="entry name" value="SelO"/>
</dbReference>
<keyword evidence="6" id="KW-0547">Nucleotide-binding</keyword>
<keyword evidence="4" id="KW-0548">Nucleotidyltransferase</keyword>
<evidence type="ECO:0000256" key="5">
    <source>
        <dbReference type="ARBA" id="ARBA00022723"/>
    </source>
</evidence>
<keyword evidence="3" id="KW-0808">Transferase</keyword>
<sequence length="793" mass="87982">MSNFFAARHISRRFCSDGTRPPSAFLRSTRKLGGKLSPADLRRCSSSVLSALPSSTATDRPRNAATPSEHERMKFPAAAVALTFALASTSSRISTPAHSFSLNMMSTQASSSARTNSRAAVGSKDASDDGGGGGRHPLDPIGRNFDNSWLGQLDPEDPSNRIKSLSYARGPENEDSLNRASRPVFNGHFVEVAPTPLRNPRLVLYSSDVAERLGLTEEDVTSEEFAKFFSGDVKGAFESHEESGHIDTRTWATPYALSIMGTRQSHNCPFGTGDGYGDGRAISVGEVVVSPEALDGPSSARYELQLKGGGRTPFCRGADGRAVLRSSIREFLASEAMHHLGVKTTRALSLVVSDGPNGNTSRRPWYSGDNKRTLPSMDDPRLARFSDEQKRQLLSQLAVQSRGDPDVMIMEPNAITCRVAPSFVRIGHLDLFSRRATKEMKSDGSGPKLDPSTPEWRELEKMIWHAAFREFPAAAYDPFHEKDDIVGAAKTLLNESMEAISTMIGGWIKVGFAQGNFNADNCLVGGRTMDYGPFGFVDEYNPLFAKWTGSGEHFGFLNQPQAGFANYAILVESVMPVIYEKLGEEEGEKVQSEIMEKAQETFQRKMDEVFRLKLGFDTDDAAADPVWETVEKLLRESRADYTMFWRRLTEVASEFPTLSSEAYGDMLDLLCGSDEVREGSSPFHEPLDAEYRSKFLKWIQMWRETLKLSDSSSSGDNNEVAERMRKNNPKYVLREWMLVDAYSKASKGDEYMIAELLELVQRPYDEGTEEQEKRYYRRAPDEALQAGGTAYMS</sequence>
<dbReference type="PANTHER" id="PTHR32057">
    <property type="entry name" value="PROTEIN ADENYLYLTRANSFERASE SELO, MITOCHONDRIAL"/>
    <property type="match status" value="1"/>
</dbReference>
<evidence type="ECO:0000256" key="8">
    <source>
        <dbReference type="ARBA" id="ARBA00022842"/>
    </source>
</evidence>
<evidence type="ECO:0000256" key="1">
    <source>
        <dbReference type="ARBA" id="ARBA00001946"/>
    </source>
</evidence>
<evidence type="ECO:0000313" key="11">
    <source>
        <dbReference type="EMBL" id="CAE2259578.1"/>
    </source>
</evidence>
<evidence type="ECO:0000256" key="6">
    <source>
        <dbReference type="ARBA" id="ARBA00022741"/>
    </source>
</evidence>
<feature type="region of interest" description="Disordered" evidence="10">
    <location>
        <begin position="111"/>
        <end position="180"/>
    </location>
</feature>
<evidence type="ECO:0000256" key="2">
    <source>
        <dbReference type="ARBA" id="ARBA00009747"/>
    </source>
</evidence>
<gene>
    <name evidence="11" type="ORF">OAUR00152_LOCUS26032</name>
</gene>
<evidence type="ECO:0000256" key="3">
    <source>
        <dbReference type="ARBA" id="ARBA00022679"/>
    </source>
</evidence>
<feature type="region of interest" description="Disordered" evidence="10">
    <location>
        <begin position="353"/>
        <end position="378"/>
    </location>
</feature>
<protein>
    <recommendedName>
        <fullName evidence="9">Selenoprotein O</fullName>
    </recommendedName>
</protein>
<evidence type="ECO:0000256" key="4">
    <source>
        <dbReference type="ARBA" id="ARBA00022695"/>
    </source>
</evidence>
<organism evidence="11">
    <name type="scientific">Odontella aurita</name>
    <dbReference type="NCBI Taxonomy" id="265563"/>
    <lineage>
        <taxon>Eukaryota</taxon>
        <taxon>Sar</taxon>
        <taxon>Stramenopiles</taxon>
        <taxon>Ochrophyta</taxon>
        <taxon>Bacillariophyta</taxon>
        <taxon>Mediophyceae</taxon>
        <taxon>Biddulphiophycidae</taxon>
        <taxon>Eupodiscales</taxon>
        <taxon>Odontellaceae</taxon>
        <taxon>Odontella</taxon>
    </lineage>
</organism>
<dbReference type="GO" id="GO:0005524">
    <property type="term" value="F:ATP binding"/>
    <property type="evidence" value="ECO:0007669"/>
    <property type="project" value="UniProtKB-KW"/>
</dbReference>
<dbReference type="GO" id="GO:0005739">
    <property type="term" value="C:mitochondrion"/>
    <property type="evidence" value="ECO:0007669"/>
    <property type="project" value="TreeGrafter"/>
</dbReference>
<comment type="cofactor">
    <cofactor evidence="1">
        <name>Mg(2+)</name>
        <dbReference type="ChEBI" id="CHEBI:18420"/>
    </cofactor>
</comment>
<dbReference type="GO" id="GO:0070733">
    <property type="term" value="F:AMPylase activity"/>
    <property type="evidence" value="ECO:0007669"/>
    <property type="project" value="TreeGrafter"/>
</dbReference>
<accession>A0A7S4N1G6</accession>
<reference evidence="11" key="1">
    <citation type="submission" date="2021-01" db="EMBL/GenBank/DDBJ databases">
        <authorList>
            <person name="Corre E."/>
            <person name="Pelletier E."/>
            <person name="Niang G."/>
            <person name="Scheremetjew M."/>
            <person name="Finn R."/>
            <person name="Kale V."/>
            <person name="Holt S."/>
            <person name="Cochrane G."/>
            <person name="Meng A."/>
            <person name="Brown T."/>
            <person name="Cohen L."/>
        </authorList>
    </citation>
    <scope>NUCLEOTIDE SEQUENCE</scope>
    <source>
        <strain evidence="11">Isolate 1302-5</strain>
    </source>
</reference>
<dbReference type="Pfam" id="PF02696">
    <property type="entry name" value="SelO"/>
    <property type="match status" value="2"/>
</dbReference>
<comment type="similarity">
    <text evidence="2">Belongs to the SELO family.</text>
</comment>
<dbReference type="PANTHER" id="PTHR32057:SF14">
    <property type="entry name" value="PROTEIN ADENYLYLTRANSFERASE SELO, MITOCHONDRIAL"/>
    <property type="match status" value="1"/>
</dbReference>
<proteinExistence type="inferred from homology"/>
<keyword evidence="7" id="KW-0067">ATP-binding</keyword>
<dbReference type="AlphaFoldDB" id="A0A7S4N1G6"/>
<keyword evidence="8" id="KW-0460">Magnesium</keyword>
<feature type="region of interest" description="Disordered" evidence="10">
    <location>
        <begin position="50"/>
        <end position="72"/>
    </location>
</feature>